<dbReference type="GeneID" id="66116405"/>
<dbReference type="InterPro" id="IPR011022">
    <property type="entry name" value="Arrestin_C-like"/>
</dbReference>
<dbReference type="Gene3D" id="2.60.40.640">
    <property type="match status" value="1"/>
</dbReference>
<dbReference type="InterPro" id="IPR014752">
    <property type="entry name" value="Arrestin-like_C"/>
</dbReference>
<dbReference type="Proteomes" id="UP000790833">
    <property type="component" value="Unassembled WGS sequence"/>
</dbReference>
<gene>
    <name evidence="3" type="ORF">KQ657_003031</name>
</gene>
<dbReference type="AlphaFoldDB" id="A0A9P7V537"/>
<protein>
    <recommendedName>
        <fullName evidence="2">Arrestin C-terminal-like domain-containing protein</fullName>
    </recommendedName>
</protein>
<dbReference type="InterPro" id="IPR011021">
    <property type="entry name" value="Arrestin-like_N"/>
</dbReference>
<dbReference type="PANTHER" id="PTHR11188">
    <property type="entry name" value="ARRESTIN DOMAIN CONTAINING PROTEIN"/>
    <property type="match status" value="1"/>
</dbReference>
<comment type="caution">
    <text evidence="3">The sequence shown here is derived from an EMBL/GenBank/DDBJ whole genome shotgun (WGS) entry which is preliminary data.</text>
</comment>
<evidence type="ECO:0000259" key="2">
    <source>
        <dbReference type="SMART" id="SM01017"/>
    </source>
</evidence>
<dbReference type="GO" id="GO:0030674">
    <property type="term" value="F:protein-macromolecule adaptor activity"/>
    <property type="evidence" value="ECO:0007669"/>
    <property type="project" value="TreeGrafter"/>
</dbReference>
<feature type="compositionally biased region" description="Polar residues" evidence="1">
    <location>
        <begin position="538"/>
        <end position="550"/>
    </location>
</feature>
<evidence type="ECO:0000313" key="3">
    <source>
        <dbReference type="EMBL" id="KAG7191527.1"/>
    </source>
</evidence>
<reference evidence="3" key="1">
    <citation type="submission" date="2021-03" db="EMBL/GenBank/DDBJ databases">
        <authorList>
            <person name="Palmer J.M."/>
        </authorList>
    </citation>
    <scope>NUCLEOTIDE SEQUENCE</scope>
    <source>
        <strain evidence="3">ARV_011</strain>
    </source>
</reference>
<organism evidence="3 4">
    <name type="scientific">Scheffersomyces spartinae</name>
    <dbReference type="NCBI Taxonomy" id="45513"/>
    <lineage>
        <taxon>Eukaryota</taxon>
        <taxon>Fungi</taxon>
        <taxon>Dikarya</taxon>
        <taxon>Ascomycota</taxon>
        <taxon>Saccharomycotina</taxon>
        <taxon>Pichiomycetes</taxon>
        <taxon>Debaryomycetaceae</taxon>
        <taxon>Scheffersomyces</taxon>
    </lineage>
</organism>
<feature type="domain" description="Arrestin C-terminal-like" evidence="2">
    <location>
        <begin position="245"/>
        <end position="386"/>
    </location>
</feature>
<dbReference type="Pfam" id="PF02752">
    <property type="entry name" value="Arrestin_C"/>
    <property type="match status" value="1"/>
</dbReference>
<accession>A0A9P7V537</accession>
<dbReference type="RefSeq" id="XP_043047079.1">
    <property type="nucleotide sequence ID" value="XM_043193769.1"/>
</dbReference>
<feature type="region of interest" description="Disordered" evidence="1">
    <location>
        <begin position="526"/>
        <end position="550"/>
    </location>
</feature>
<evidence type="ECO:0000256" key="1">
    <source>
        <dbReference type="SAM" id="MobiDB-lite"/>
    </source>
</evidence>
<dbReference type="InterPro" id="IPR014756">
    <property type="entry name" value="Ig_E-set"/>
</dbReference>
<name>A0A9P7V537_9ASCO</name>
<dbReference type="OrthoDB" id="2333384at2759"/>
<dbReference type="InterPro" id="IPR050357">
    <property type="entry name" value="Arrestin_domain-protein"/>
</dbReference>
<keyword evidence="4" id="KW-1185">Reference proteome</keyword>
<evidence type="ECO:0000313" key="4">
    <source>
        <dbReference type="Proteomes" id="UP000790833"/>
    </source>
</evidence>
<dbReference type="SUPFAM" id="SSF81296">
    <property type="entry name" value="E set domains"/>
    <property type="match status" value="1"/>
</dbReference>
<dbReference type="GO" id="GO:0005829">
    <property type="term" value="C:cytosol"/>
    <property type="evidence" value="ECO:0007669"/>
    <property type="project" value="TreeGrafter"/>
</dbReference>
<proteinExistence type="predicted"/>
<dbReference type="SMART" id="SM01017">
    <property type="entry name" value="Arrestin_C"/>
    <property type="match status" value="1"/>
</dbReference>
<dbReference type="PANTHER" id="PTHR11188:SF17">
    <property type="entry name" value="FI21816P1"/>
    <property type="match status" value="1"/>
</dbReference>
<dbReference type="GO" id="GO:0005886">
    <property type="term" value="C:plasma membrane"/>
    <property type="evidence" value="ECO:0007669"/>
    <property type="project" value="TreeGrafter"/>
</dbReference>
<dbReference type="EMBL" id="JAHMUF010000027">
    <property type="protein sequence ID" value="KAG7191527.1"/>
    <property type="molecule type" value="Genomic_DNA"/>
</dbReference>
<dbReference type="GO" id="GO:0031625">
    <property type="term" value="F:ubiquitin protein ligase binding"/>
    <property type="evidence" value="ECO:0007669"/>
    <property type="project" value="TreeGrafter"/>
</dbReference>
<sequence>MHVMFKSRLPVFEIRLNGDHKDIVLIKGNEYECENIPVEGSIRLELPEDTHVKRIKLSLVGEYNVEFYERDSQGFIVDSIIERLCVLKVNWSNLLSLADGRFLFGNFGDDIIKYIRLKDMEKKSHSLEAASTDSLISAGSNVVNPYVLRNGTPFSTQQEDSSSQQQYYVLPKGTYELPFNVCLPSDTPESVEGLRCGEISYRLNCTIERGRFEKSIKSSRHVRLIRTLHPLSMNLIDSIDITNMWPGKAQYNVQLTRKGMPLGATVPLTFLIVPMVKGLELESLDAELVQHYSTRHSKGKSPVFEEILGKQTLEFDKSKFQTDKWEVSTNFMVPESMNKITQTCIIKNDIVLVKHRLRLTIVMRNKEGYSSELRANLPVFLYISPHVGQVLARHYTIDPKDNSFVHDRKKDYILFEHAASDASATPQDQEGIEFEEAPPLYQTHIYDQVVSNGGNHNNNNMMSRSGTPVPHVSESSARLDDYFLYQTRLGGTTSLLLFSAETILRAAAGASRRSIPTYDEAVTRRLPQGSAEDMAPSYSVSMAGGSSTDI</sequence>
<dbReference type="GO" id="GO:0070086">
    <property type="term" value="P:ubiquitin-dependent endocytosis"/>
    <property type="evidence" value="ECO:0007669"/>
    <property type="project" value="TreeGrafter"/>
</dbReference>
<dbReference type="Pfam" id="PF00339">
    <property type="entry name" value="Arrestin_N"/>
    <property type="match status" value="1"/>
</dbReference>